<reference evidence="2 3" key="1">
    <citation type="journal article" date="2023" name="Sci. Data">
        <title>Genome assembly of the Korean intertidal mud-creeper Batillaria attramentaria.</title>
        <authorList>
            <person name="Patra A.K."/>
            <person name="Ho P.T."/>
            <person name="Jun S."/>
            <person name="Lee S.J."/>
            <person name="Kim Y."/>
            <person name="Won Y.J."/>
        </authorList>
    </citation>
    <scope>NUCLEOTIDE SEQUENCE [LARGE SCALE GENOMIC DNA]</scope>
    <source>
        <strain evidence="2">Wonlab-2016</strain>
    </source>
</reference>
<dbReference type="EMBL" id="JACVVK020000277">
    <property type="protein sequence ID" value="KAK7480620.1"/>
    <property type="molecule type" value="Genomic_DNA"/>
</dbReference>
<comment type="caution">
    <text evidence="2">The sequence shown here is derived from an EMBL/GenBank/DDBJ whole genome shotgun (WGS) entry which is preliminary data.</text>
</comment>
<evidence type="ECO:0000313" key="2">
    <source>
        <dbReference type="EMBL" id="KAK7480620.1"/>
    </source>
</evidence>
<feature type="compositionally biased region" description="Polar residues" evidence="1">
    <location>
        <begin position="14"/>
        <end position="38"/>
    </location>
</feature>
<keyword evidence="3" id="KW-1185">Reference proteome</keyword>
<organism evidence="2 3">
    <name type="scientific">Batillaria attramentaria</name>
    <dbReference type="NCBI Taxonomy" id="370345"/>
    <lineage>
        <taxon>Eukaryota</taxon>
        <taxon>Metazoa</taxon>
        <taxon>Spiralia</taxon>
        <taxon>Lophotrochozoa</taxon>
        <taxon>Mollusca</taxon>
        <taxon>Gastropoda</taxon>
        <taxon>Caenogastropoda</taxon>
        <taxon>Sorbeoconcha</taxon>
        <taxon>Cerithioidea</taxon>
        <taxon>Batillariidae</taxon>
        <taxon>Batillaria</taxon>
    </lineage>
</organism>
<feature type="compositionally biased region" description="Basic and acidic residues" evidence="1">
    <location>
        <begin position="1"/>
        <end position="11"/>
    </location>
</feature>
<dbReference type="AlphaFoldDB" id="A0ABD0JZS4"/>
<evidence type="ECO:0000313" key="3">
    <source>
        <dbReference type="Proteomes" id="UP001519460"/>
    </source>
</evidence>
<dbReference type="Proteomes" id="UP001519460">
    <property type="component" value="Unassembled WGS sequence"/>
</dbReference>
<feature type="region of interest" description="Disordered" evidence="1">
    <location>
        <begin position="1"/>
        <end position="50"/>
    </location>
</feature>
<gene>
    <name evidence="2" type="ORF">BaRGS_00028092</name>
</gene>
<accession>A0ABD0JZS4</accession>
<proteinExistence type="predicted"/>
<protein>
    <submittedName>
        <fullName evidence="2">Uncharacterized protein</fullName>
    </submittedName>
</protein>
<evidence type="ECO:0000256" key="1">
    <source>
        <dbReference type="SAM" id="MobiDB-lite"/>
    </source>
</evidence>
<sequence>MDNAADERADVHATASTHNSDVSNKQPQPQPSIDQESTQDTEHPQSPLYSDMVASRLLHVEVVAMTRGPVFACQGHVTHQGLPTDLLHVYSHSPCH</sequence>
<name>A0ABD0JZS4_9CAEN</name>